<organism evidence="2 3">
    <name type="scientific">Elysia chlorotica</name>
    <name type="common">Eastern emerald elysia</name>
    <name type="synonym">Sea slug</name>
    <dbReference type="NCBI Taxonomy" id="188477"/>
    <lineage>
        <taxon>Eukaryota</taxon>
        <taxon>Metazoa</taxon>
        <taxon>Spiralia</taxon>
        <taxon>Lophotrochozoa</taxon>
        <taxon>Mollusca</taxon>
        <taxon>Gastropoda</taxon>
        <taxon>Heterobranchia</taxon>
        <taxon>Euthyneura</taxon>
        <taxon>Panpulmonata</taxon>
        <taxon>Sacoglossa</taxon>
        <taxon>Placobranchoidea</taxon>
        <taxon>Plakobranchidae</taxon>
        <taxon>Elysia</taxon>
    </lineage>
</organism>
<accession>A0A433SS23</accession>
<dbReference type="Proteomes" id="UP000271974">
    <property type="component" value="Unassembled WGS sequence"/>
</dbReference>
<dbReference type="EMBL" id="RQTK01001121">
    <property type="protein sequence ID" value="RUS72052.1"/>
    <property type="molecule type" value="Genomic_DNA"/>
</dbReference>
<feature type="compositionally biased region" description="Low complexity" evidence="1">
    <location>
        <begin position="425"/>
        <end position="442"/>
    </location>
</feature>
<dbReference type="AlphaFoldDB" id="A0A433SS23"/>
<evidence type="ECO:0000256" key="1">
    <source>
        <dbReference type="SAM" id="MobiDB-lite"/>
    </source>
</evidence>
<feature type="region of interest" description="Disordered" evidence="1">
    <location>
        <begin position="286"/>
        <end position="325"/>
    </location>
</feature>
<feature type="region of interest" description="Disordered" evidence="1">
    <location>
        <begin position="771"/>
        <end position="796"/>
    </location>
</feature>
<feature type="non-terminal residue" evidence="2">
    <location>
        <position position="1"/>
    </location>
</feature>
<feature type="region of interest" description="Disordered" evidence="1">
    <location>
        <begin position="723"/>
        <end position="747"/>
    </location>
</feature>
<name>A0A433SS23_ELYCH</name>
<gene>
    <name evidence="2" type="ORF">EGW08_020181</name>
</gene>
<evidence type="ECO:0000313" key="3">
    <source>
        <dbReference type="Proteomes" id="UP000271974"/>
    </source>
</evidence>
<feature type="region of interest" description="Disordered" evidence="1">
    <location>
        <begin position="95"/>
        <end position="128"/>
    </location>
</feature>
<feature type="compositionally biased region" description="Polar residues" evidence="1">
    <location>
        <begin position="469"/>
        <end position="506"/>
    </location>
</feature>
<proteinExistence type="predicted"/>
<sequence length="896" mass="99193">VIYPEGCRDSKHRSDSLIYLDPPQLASLESGNQGQLNQFEQEQQTQLQQGARLSLPPSTTDLLPWQQQQQQQQLQQQKQQGARISLPSSTTDLLPWQQQQEHEHHHHHHHHQQQQQQQHHQQQQGHPSLETSLTQLKVAQGDQQDWRLSRSPECDQLNVPQDQVIPHGFDKCRNRSEFEDLLQMYVSPLNSTQYYRQPQQQDENSVPHVDKIHRQQYYHHQQQQRQQQSQQQNIPQHHILGLHNLPIQGSQISHNFQYQQNEGELIQPNIRPRTDTNVHQHLLQQLTHQHEHHHHHHHHHHDHHQQHQPHPVISPMARQGSGSSYPHLPPYFVQFNPASHPGICPHLPISYTNSPIFTRAFQNSDSVSNNTRAVPVDNQTAQLSDKRNMTYQKLKMLRPEIIQFDHLFVDSQSVPSVSQLGRAVTSMGSTGSTNSDSSSGSGSRHDAGMMRSGAVRLANTVLSEDNERSSQNGVSSFLLSPVKPNSSRLSPNNKVLRSKSLNYQPNQREDSNDDSITEQKAIIAGRNSEARKQKSLSTFVPSGPPLLSVLPGSLEVEPPSFSSLGSLRSSPAICGSPKRLSRSASSSPSAAIEASGCSFKPAALQCGHESTLIGFQRGDTMLAQPQVKSCVGDTLNSQGVDLCRRCSVDDDILKDRPDISGTGCCRRFSVAGISSVNSSGNIANVASSSSPCSIGSSVSSGEVSSVSREHSCNESAYGSSETSLVSSASDSSGYVHGRTSISDSATDLSCDRDMDALRSWQDLSSLVSPLVSEATSPDPDCRNVDTGSRSPAPRPRMVARFNSVPNYSTTGSTSNHQHSIGITEKKEYISENLRGPSYVRLGENQSEKTSNLISQLNDLSIPSSPQRPSVSAPSSLLFDKHQSLTPMMTCVNIPIN</sequence>
<protein>
    <submittedName>
        <fullName evidence="2">Uncharacterized protein</fullName>
    </submittedName>
</protein>
<feature type="compositionally biased region" description="Low complexity" evidence="1">
    <location>
        <begin position="113"/>
        <end position="124"/>
    </location>
</feature>
<feature type="compositionally biased region" description="Polar residues" evidence="1">
    <location>
        <begin position="723"/>
        <end position="732"/>
    </location>
</feature>
<comment type="caution">
    <text evidence="2">The sequence shown here is derived from an EMBL/GenBank/DDBJ whole genome shotgun (WGS) entry which is preliminary data.</text>
</comment>
<reference evidence="2 3" key="1">
    <citation type="submission" date="2019-01" db="EMBL/GenBank/DDBJ databases">
        <title>A draft genome assembly of the solar-powered sea slug Elysia chlorotica.</title>
        <authorList>
            <person name="Cai H."/>
            <person name="Li Q."/>
            <person name="Fang X."/>
            <person name="Li J."/>
            <person name="Curtis N.E."/>
            <person name="Altenburger A."/>
            <person name="Shibata T."/>
            <person name="Feng M."/>
            <person name="Maeda T."/>
            <person name="Schwartz J.A."/>
            <person name="Shigenobu S."/>
            <person name="Lundholm N."/>
            <person name="Nishiyama T."/>
            <person name="Yang H."/>
            <person name="Hasebe M."/>
            <person name="Li S."/>
            <person name="Pierce S.K."/>
            <person name="Wang J."/>
        </authorList>
    </citation>
    <scope>NUCLEOTIDE SEQUENCE [LARGE SCALE GENOMIC DNA]</scope>
    <source>
        <strain evidence="2">EC2010</strain>
        <tissue evidence="2">Whole organism of an adult</tissue>
    </source>
</reference>
<dbReference type="OrthoDB" id="194358at2759"/>
<keyword evidence="3" id="KW-1185">Reference proteome</keyword>
<feature type="compositionally biased region" description="Basic residues" evidence="1">
    <location>
        <begin position="290"/>
        <end position="307"/>
    </location>
</feature>
<feature type="region of interest" description="Disordered" evidence="1">
    <location>
        <begin position="463"/>
        <end position="517"/>
    </location>
</feature>
<feature type="region of interest" description="Disordered" evidence="1">
    <location>
        <begin position="421"/>
        <end position="448"/>
    </location>
</feature>
<evidence type="ECO:0000313" key="2">
    <source>
        <dbReference type="EMBL" id="RUS72052.1"/>
    </source>
</evidence>